<dbReference type="EMBL" id="VCGU01000007">
    <property type="protein sequence ID" value="TRY73114.1"/>
    <property type="molecule type" value="Genomic_DNA"/>
</dbReference>
<keyword evidence="3" id="KW-1185">Reference proteome</keyword>
<feature type="compositionally biased region" description="Basic and acidic residues" evidence="1">
    <location>
        <begin position="1"/>
        <end position="10"/>
    </location>
</feature>
<evidence type="ECO:0000313" key="2">
    <source>
        <dbReference type="EMBL" id="TRY73114.1"/>
    </source>
</evidence>
<name>A0A553P608_TIGCA</name>
<comment type="caution">
    <text evidence="2">The sequence shown here is derived from an EMBL/GenBank/DDBJ whole genome shotgun (WGS) entry which is preliminary data.</text>
</comment>
<evidence type="ECO:0000256" key="1">
    <source>
        <dbReference type="SAM" id="MobiDB-lite"/>
    </source>
</evidence>
<feature type="compositionally biased region" description="Basic and acidic residues" evidence="1">
    <location>
        <begin position="60"/>
        <end position="77"/>
    </location>
</feature>
<reference evidence="2 3" key="1">
    <citation type="journal article" date="2018" name="Nat. Ecol. Evol.">
        <title>Genomic signatures of mitonuclear coevolution across populations of Tigriopus californicus.</title>
        <authorList>
            <person name="Barreto F.S."/>
            <person name="Watson E.T."/>
            <person name="Lima T.G."/>
            <person name="Willett C.S."/>
            <person name="Edmands S."/>
            <person name="Li W."/>
            <person name="Burton R.S."/>
        </authorList>
    </citation>
    <scope>NUCLEOTIDE SEQUENCE [LARGE SCALE GENOMIC DNA]</scope>
    <source>
        <strain evidence="2 3">San Diego</strain>
    </source>
</reference>
<evidence type="ECO:0000313" key="3">
    <source>
        <dbReference type="Proteomes" id="UP000318571"/>
    </source>
</evidence>
<feature type="region of interest" description="Disordered" evidence="1">
    <location>
        <begin position="1"/>
        <end position="241"/>
    </location>
</feature>
<proteinExistence type="predicted"/>
<dbReference type="OrthoDB" id="10617366at2759"/>
<organism evidence="2 3">
    <name type="scientific">Tigriopus californicus</name>
    <name type="common">Marine copepod</name>
    <dbReference type="NCBI Taxonomy" id="6832"/>
    <lineage>
        <taxon>Eukaryota</taxon>
        <taxon>Metazoa</taxon>
        <taxon>Ecdysozoa</taxon>
        <taxon>Arthropoda</taxon>
        <taxon>Crustacea</taxon>
        <taxon>Multicrustacea</taxon>
        <taxon>Hexanauplia</taxon>
        <taxon>Copepoda</taxon>
        <taxon>Harpacticoida</taxon>
        <taxon>Harpacticidae</taxon>
        <taxon>Tigriopus</taxon>
    </lineage>
</organism>
<accession>A0A553P608</accession>
<feature type="compositionally biased region" description="Basic and acidic residues" evidence="1">
    <location>
        <begin position="192"/>
        <end position="223"/>
    </location>
</feature>
<protein>
    <submittedName>
        <fullName evidence="2">Uncharacterized protein</fullName>
    </submittedName>
</protein>
<sequence length="300" mass="33215">MSDIQREDSFRTTLKNQKRRLSATKAPTKGLLLDQEPPSPPSSQLKNVKMSGLKPPRKSSIKEESVFALSLDEHDSHTSGARDSSPDEFDTPPESPRTVSPPVKVPMTGTSPMLKAPNSPYAPRTPSPLVKSVTESCLVGNKPTTMPRRGRSPNLKLACSPAPRDGSKGRSSPVPPDSPLLCRTPTSPIVLKAREFNRELRRARSFHRSLERSRDHSRTRDMSYDSEDEGSDTSQPPAMRLKQEEIGFSIKKHAGGRQGWKIMPDLGCPLRPEALKKVVGMIKEMELKGHTIPERISINM</sequence>
<dbReference type="AlphaFoldDB" id="A0A553P608"/>
<gene>
    <name evidence="2" type="ORF">TCAL_16898</name>
</gene>
<dbReference type="Proteomes" id="UP000318571">
    <property type="component" value="Chromosome 3"/>
</dbReference>